<name>A0A0B7BXM8_9EUPU</name>
<gene>
    <name evidence="1" type="primary">ORF214746</name>
</gene>
<organism evidence="1">
    <name type="scientific">Arion vulgaris</name>
    <dbReference type="NCBI Taxonomy" id="1028688"/>
    <lineage>
        <taxon>Eukaryota</taxon>
        <taxon>Metazoa</taxon>
        <taxon>Spiralia</taxon>
        <taxon>Lophotrochozoa</taxon>
        <taxon>Mollusca</taxon>
        <taxon>Gastropoda</taxon>
        <taxon>Heterobranchia</taxon>
        <taxon>Euthyneura</taxon>
        <taxon>Panpulmonata</taxon>
        <taxon>Eupulmonata</taxon>
        <taxon>Stylommatophora</taxon>
        <taxon>Helicina</taxon>
        <taxon>Arionoidea</taxon>
        <taxon>Arionidae</taxon>
        <taxon>Arion</taxon>
    </lineage>
</organism>
<evidence type="ECO:0000313" key="1">
    <source>
        <dbReference type="EMBL" id="CEK97131.1"/>
    </source>
</evidence>
<sequence>MKITVNDKPVTVSSSQILEYAEEFLKETLLVISNFQPTLVVSTPVLNFIKKQ</sequence>
<dbReference type="EMBL" id="HACG01050266">
    <property type="protein sequence ID" value="CEK97131.1"/>
    <property type="molecule type" value="Transcribed_RNA"/>
</dbReference>
<accession>A0A0B7BXM8</accession>
<protein>
    <submittedName>
        <fullName evidence="1">Uncharacterized protein</fullName>
    </submittedName>
</protein>
<reference evidence="1" key="1">
    <citation type="submission" date="2014-12" db="EMBL/GenBank/DDBJ databases">
        <title>Insight into the proteome of Arion vulgaris.</title>
        <authorList>
            <person name="Aradska J."/>
            <person name="Bulat T."/>
            <person name="Smidak R."/>
            <person name="Sarate P."/>
            <person name="Gangsoo J."/>
            <person name="Sialana F."/>
            <person name="Bilban M."/>
            <person name="Lubec G."/>
        </authorList>
    </citation>
    <scope>NUCLEOTIDE SEQUENCE</scope>
    <source>
        <tissue evidence="1">Skin</tissue>
    </source>
</reference>
<dbReference type="AlphaFoldDB" id="A0A0B7BXM8"/>
<proteinExistence type="predicted"/>